<feature type="transmembrane region" description="Helical" evidence="1">
    <location>
        <begin position="179"/>
        <end position="200"/>
    </location>
</feature>
<dbReference type="Pfam" id="PF05940">
    <property type="entry name" value="NnrS"/>
    <property type="match status" value="1"/>
</dbReference>
<dbReference type="Proteomes" id="UP000319502">
    <property type="component" value="Unassembled WGS sequence"/>
</dbReference>
<protein>
    <submittedName>
        <fullName evidence="2">NnrS family protein</fullName>
    </submittedName>
</protein>
<feature type="transmembrane region" description="Helical" evidence="1">
    <location>
        <begin position="21"/>
        <end position="38"/>
    </location>
</feature>
<keyword evidence="3" id="KW-1185">Reference proteome</keyword>
<keyword evidence="1" id="KW-0812">Transmembrane</keyword>
<feature type="transmembrane region" description="Helical" evidence="1">
    <location>
        <begin position="278"/>
        <end position="299"/>
    </location>
</feature>
<evidence type="ECO:0000313" key="3">
    <source>
        <dbReference type="Proteomes" id="UP000319502"/>
    </source>
</evidence>
<proteinExistence type="predicted"/>
<keyword evidence="1" id="KW-1133">Transmembrane helix</keyword>
<dbReference type="AlphaFoldDB" id="A0A557QHA3"/>
<gene>
    <name evidence="2" type="ORF">FHP91_17825</name>
</gene>
<feature type="transmembrane region" description="Helical" evidence="1">
    <location>
        <begin position="368"/>
        <end position="388"/>
    </location>
</feature>
<organism evidence="2 3">
    <name type="scientific">Denitromonas halophila</name>
    <dbReference type="NCBI Taxonomy" id="1629404"/>
    <lineage>
        <taxon>Bacteria</taxon>
        <taxon>Pseudomonadati</taxon>
        <taxon>Pseudomonadota</taxon>
        <taxon>Betaproteobacteria</taxon>
        <taxon>Rhodocyclales</taxon>
        <taxon>Zoogloeaceae</taxon>
        <taxon>Denitromonas</taxon>
    </lineage>
</organism>
<feature type="transmembrane region" description="Helical" evidence="1">
    <location>
        <begin position="311"/>
        <end position="332"/>
    </location>
</feature>
<feature type="transmembrane region" description="Helical" evidence="1">
    <location>
        <begin position="124"/>
        <end position="142"/>
    </location>
</feature>
<dbReference type="EMBL" id="VMNK01000017">
    <property type="protein sequence ID" value="TVO52288.1"/>
    <property type="molecule type" value="Genomic_DNA"/>
</dbReference>
<feature type="transmembrane region" description="Helical" evidence="1">
    <location>
        <begin position="99"/>
        <end position="118"/>
    </location>
</feature>
<dbReference type="InterPro" id="IPR010266">
    <property type="entry name" value="NnrS"/>
</dbReference>
<evidence type="ECO:0000256" key="1">
    <source>
        <dbReference type="SAM" id="Phobius"/>
    </source>
</evidence>
<comment type="caution">
    <text evidence="2">The sequence shown here is derived from an EMBL/GenBank/DDBJ whole genome shotgun (WGS) entry which is preliminary data.</text>
</comment>
<feature type="transmembrane region" description="Helical" evidence="1">
    <location>
        <begin position="221"/>
        <end position="241"/>
    </location>
</feature>
<dbReference type="RefSeq" id="WP_144310865.1">
    <property type="nucleotide sequence ID" value="NZ_VMNK01000017.1"/>
</dbReference>
<keyword evidence="1" id="KW-0472">Membrane</keyword>
<name>A0A557QHA3_9RHOO</name>
<evidence type="ECO:0000313" key="2">
    <source>
        <dbReference type="EMBL" id="TVO52288.1"/>
    </source>
</evidence>
<accession>A0A557QHA3</accession>
<dbReference type="OrthoDB" id="9770040at2"/>
<feature type="transmembrane region" description="Helical" evidence="1">
    <location>
        <begin position="58"/>
        <end position="78"/>
    </location>
</feature>
<sequence length="405" mass="44649">MMNQQSPTTHFRWLLAAPHRAMFFGGAVQLLLAMLPWAAEMLARLIGVALPWAWPPLWWHAMLAVYGIFPFFVFGFLLTAMPRWQGYGDLPREVFRRPWYLLLLGWGLIYLSMLLPVLRVSGVALVFVAWAWLVIVLAPIAFRAGNGRLHAVPAWVATVLGLTGWALWGLFAVTGDGGWARAGIELGIWCFLLPVFFTVSHRMIPFFSSAVLPDYDAFRPPWALFMMLGAALGHGALVLLGAAAMTWVIDLPAAALAFFLTIRWGLVRSFAVQLLAMLHLGFMWLGIALALFGVQSFAAWQGVTVLGLAPLHALVIGMFTVVAMSMVSRVTLGHSGQALSADAMTWRLCWAVQGVAVLRIAAELWPAAHGLLLVLTVACWLGVFGMWARRYVLIYLRPRVDGKAG</sequence>
<feature type="transmembrane region" description="Helical" evidence="1">
    <location>
        <begin position="154"/>
        <end position="173"/>
    </location>
</feature>
<reference evidence="2 3" key="1">
    <citation type="submission" date="2019-07" db="EMBL/GenBank/DDBJ databases">
        <title>The pathways for chlorine oxyanion respiration interact through the shared metabolite chlorate.</title>
        <authorList>
            <person name="Barnum T.P."/>
            <person name="Cheng Y."/>
            <person name="Hill K.A."/>
            <person name="Lucas L.N."/>
            <person name="Carlson H.K."/>
            <person name="Coates J.D."/>
        </authorList>
    </citation>
    <scope>NUCLEOTIDE SEQUENCE [LARGE SCALE GENOMIC DNA]</scope>
    <source>
        <strain evidence="2 3">SFB-3</strain>
    </source>
</reference>